<evidence type="ECO:0000256" key="1">
    <source>
        <dbReference type="ARBA" id="ARBA00004127"/>
    </source>
</evidence>
<dbReference type="GO" id="GO:0008610">
    <property type="term" value="P:lipid biosynthetic process"/>
    <property type="evidence" value="ECO:0007669"/>
    <property type="project" value="InterPro"/>
</dbReference>
<keyword evidence="3 7" id="KW-1133">Transmembrane helix</keyword>
<dbReference type="GO" id="GO:0012505">
    <property type="term" value="C:endomembrane system"/>
    <property type="evidence" value="ECO:0007669"/>
    <property type="project" value="UniProtKB-SubCell"/>
</dbReference>
<evidence type="ECO:0000256" key="3">
    <source>
        <dbReference type="ARBA" id="ARBA00022989"/>
    </source>
</evidence>
<evidence type="ECO:0000259" key="8">
    <source>
        <dbReference type="Pfam" id="PF04116"/>
    </source>
</evidence>
<feature type="transmembrane region" description="Helical" evidence="7">
    <location>
        <begin position="12"/>
        <end position="31"/>
    </location>
</feature>
<proteinExistence type="predicted"/>
<dbReference type="GO" id="GO:0006643">
    <property type="term" value="P:membrane lipid metabolic process"/>
    <property type="evidence" value="ECO:0007669"/>
    <property type="project" value="TreeGrafter"/>
</dbReference>
<protein>
    <recommendedName>
        <fullName evidence="8">Fatty acid hydroxylase domain-containing protein</fullName>
    </recommendedName>
</protein>
<evidence type="ECO:0000256" key="4">
    <source>
        <dbReference type="ARBA" id="ARBA00023002"/>
    </source>
</evidence>
<keyword evidence="4" id="KW-0560">Oxidoreductase</keyword>
<dbReference type="Pfam" id="PF04116">
    <property type="entry name" value="FA_hydroxylase"/>
    <property type="match status" value="1"/>
</dbReference>
<feature type="non-terminal residue" evidence="9">
    <location>
        <position position="274"/>
    </location>
</feature>
<evidence type="ECO:0000256" key="2">
    <source>
        <dbReference type="ARBA" id="ARBA00022692"/>
    </source>
</evidence>
<feature type="domain" description="Fatty acid hydroxylase" evidence="8">
    <location>
        <begin position="94"/>
        <end position="226"/>
    </location>
</feature>
<comment type="subcellular location">
    <subcellularLocation>
        <location evidence="1">Endomembrane system</location>
        <topology evidence="1">Multi-pass membrane protein</topology>
    </subcellularLocation>
</comment>
<dbReference type="PANTHER" id="PTHR21624:SF1">
    <property type="entry name" value="ALKYLGLYCEROL MONOOXYGENASE"/>
    <property type="match status" value="1"/>
</dbReference>
<keyword evidence="6 7" id="KW-0472">Membrane</keyword>
<evidence type="ECO:0000256" key="6">
    <source>
        <dbReference type="ARBA" id="ARBA00023136"/>
    </source>
</evidence>
<dbReference type="GO" id="GO:0050479">
    <property type="term" value="F:glyceryl-ether monooxygenase activity"/>
    <property type="evidence" value="ECO:0007669"/>
    <property type="project" value="TreeGrafter"/>
</dbReference>
<dbReference type="GO" id="GO:0005506">
    <property type="term" value="F:iron ion binding"/>
    <property type="evidence" value="ECO:0007669"/>
    <property type="project" value="InterPro"/>
</dbReference>
<keyword evidence="2 7" id="KW-0812">Transmembrane</keyword>
<dbReference type="InterPro" id="IPR006694">
    <property type="entry name" value="Fatty_acid_hydroxylase"/>
</dbReference>
<dbReference type="AlphaFoldDB" id="A0A2A4WYJ7"/>
<dbReference type="PANTHER" id="PTHR21624">
    <property type="entry name" value="STEROL DESATURASE-RELATED PROTEIN"/>
    <property type="match status" value="1"/>
</dbReference>
<accession>A0A2A4WYJ7</accession>
<dbReference type="GO" id="GO:0016020">
    <property type="term" value="C:membrane"/>
    <property type="evidence" value="ECO:0007669"/>
    <property type="project" value="GOC"/>
</dbReference>
<evidence type="ECO:0000313" key="9">
    <source>
        <dbReference type="EMBL" id="PCI75121.1"/>
    </source>
</evidence>
<sequence length="274" mass="32387">MLTPVTQEWLQMLSLYGWIWIIPIVERLFPLNKQPLVRSGIINDLIHTYHRLHLHSMINAAFVAWLVTYAQRHAGQGAYLQGSLSNVHWAWSFFALLLMGHITFYVAHYYSHKIPLLWQFHRVHHSSLTLDSFSTSRFHVIDKALFAAPYLMLVTYFQPDPALIFLYISFRDFWGRYGHGNIKDAHWLGYFVSNPKFHRWHHSNHPEAIDKNFSGEFNFMDYMFGTAYYPKERIPDNFGETGYSNNIIVQHYRPFIDIYNIAKKDGVMALFRKP</sequence>
<name>A0A2A4WYJ7_9GAMM</name>
<dbReference type="InterPro" id="IPR051689">
    <property type="entry name" value="Sterol_desaturase/TMEM195"/>
</dbReference>
<comment type="caution">
    <text evidence="9">The sequence shown here is derived from an EMBL/GenBank/DDBJ whole genome shotgun (WGS) entry which is preliminary data.</text>
</comment>
<feature type="transmembrane region" description="Helical" evidence="7">
    <location>
        <begin position="52"/>
        <end position="70"/>
    </location>
</feature>
<feature type="transmembrane region" description="Helical" evidence="7">
    <location>
        <begin position="90"/>
        <end position="110"/>
    </location>
</feature>
<evidence type="ECO:0000313" key="10">
    <source>
        <dbReference type="Proteomes" id="UP000218767"/>
    </source>
</evidence>
<dbReference type="Proteomes" id="UP000218767">
    <property type="component" value="Unassembled WGS sequence"/>
</dbReference>
<evidence type="ECO:0000256" key="7">
    <source>
        <dbReference type="SAM" id="Phobius"/>
    </source>
</evidence>
<evidence type="ECO:0000256" key="5">
    <source>
        <dbReference type="ARBA" id="ARBA00023098"/>
    </source>
</evidence>
<gene>
    <name evidence="9" type="ORF">COB20_13535</name>
</gene>
<organism evidence="9 10">
    <name type="scientific">SAR86 cluster bacterium</name>
    <dbReference type="NCBI Taxonomy" id="2030880"/>
    <lineage>
        <taxon>Bacteria</taxon>
        <taxon>Pseudomonadati</taxon>
        <taxon>Pseudomonadota</taxon>
        <taxon>Gammaproteobacteria</taxon>
        <taxon>SAR86 cluster</taxon>
    </lineage>
</organism>
<keyword evidence="5" id="KW-0443">Lipid metabolism</keyword>
<dbReference type="EMBL" id="NVUL01000082">
    <property type="protein sequence ID" value="PCI75121.1"/>
    <property type="molecule type" value="Genomic_DNA"/>
</dbReference>
<reference evidence="10" key="1">
    <citation type="submission" date="2017-08" db="EMBL/GenBank/DDBJ databases">
        <title>A dynamic microbial community with high functional redundancy inhabits the cold, oxic subseafloor aquifer.</title>
        <authorList>
            <person name="Tully B.J."/>
            <person name="Wheat C.G."/>
            <person name="Glazer B.T."/>
            <person name="Huber J.A."/>
        </authorList>
    </citation>
    <scope>NUCLEOTIDE SEQUENCE [LARGE SCALE GENOMIC DNA]</scope>
</reference>